<dbReference type="GO" id="GO:0045494">
    <property type="term" value="P:photoreceptor cell maintenance"/>
    <property type="evidence" value="ECO:0007669"/>
    <property type="project" value="UniProtKB-ARBA"/>
</dbReference>
<reference evidence="5" key="2">
    <citation type="submission" date="2024-01" db="EMBL/GenBank/DDBJ databases">
        <authorList>
            <person name="He J."/>
            <person name="Wang M."/>
            <person name="Zheng J."/>
            <person name="Liu Z."/>
        </authorList>
    </citation>
    <scope>NUCLEOTIDE SEQUENCE</scope>
    <source>
        <strain evidence="5">ZL_2023a</strain>
        <tissue evidence="5">Muscle</tissue>
    </source>
</reference>
<dbReference type="AlphaFoldDB" id="A0AAW0W619"/>
<dbReference type="InterPro" id="IPR014752">
    <property type="entry name" value="Arrestin-like_C"/>
</dbReference>
<dbReference type="PANTHER" id="PTHR11792:SF17">
    <property type="entry name" value="KURTZ ARRESTIN"/>
    <property type="match status" value="1"/>
</dbReference>
<dbReference type="Pfam" id="PF02752">
    <property type="entry name" value="Arrestin_C"/>
    <property type="match status" value="1"/>
</dbReference>
<keyword evidence="6" id="KW-1185">Reference proteome</keyword>
<name>A0AAW0W619_CHEQU</name>
<dbReference type="GO" id="GO:0016060">
    <property type="term" value="P:negative regulation of phospholipase C-activating phototransduction signaling pathway"/>
    <property type="evidence" value="ECO:0007669"/>
    <property type="project" value="UniProtKB-ARBA"/>
</dbReference>
<dbReference type="GO" id="GO:0001664">
    <property type="term" value="F:G protein-coupled receptor binding"/>
    <property type="evidence" value="ECO:0007669"/>
    <property type="project" value="TreeGrafter"/>
</dbReference>
<dbReference type="EMBL" id="JARKIK010000086">
    <property type="protein sequence ID" value="KAK8724360.1"/>
    <property type="molecule type" value="Genomic_DNA"/>
</dbReference>
<dbReference type="PROSITE" id="PS00295">
    <property type="entry name" value="ARRESTINS"/>
    <property type="match status" value="1"/>
</dbReference>
<dbReference type="GO" id="GO:0007608">
    <property type="term" value="P:sensory perception of smell"/>
    <property type="evidence" value="ECO:0007669"/>
    <property type="project" value="UniProtKB-ARBA"/>
</dbReference>
<dbReference type="SUPFAM" id="SSF81296">
    <property type="entry name" value="E set domains"/>
    <property type="match status" value="2"/>
</dbReference>
<reference evidence="5 6" key="1">
    <citation type="journal article" date="2024" name="BMC Genomics">
        <title>Genome assembly of redclaw crayfish (Cherax quadricarinatus) provides insights into its immune adaptation and hypoxia tolerance.</title>
        <authorList>
            <person name="Liu Z."/>
            <person name="Zheng J."/>
            <person name="Li H."/>
            <person name="Fang K."/>
            <person name="Wang S."/>
            <person name="He J."/>
            <person name="Zhou D."/>
            <person name="Weng S."/>
            <person name="Chi M."/>
            <person name="Gu Z."/>
            <person name="He J."/>
            <person name="Li F."/>
            <person name="Wang M."/>
        </authorList>
    </citation>
    <scope>NUCLEOTIDE SEQUENCE [LARGE SCALE GENOMIC DNA]</scope>
    <source>
        <strain evidence="5">ZL_2023a</strain>
    </source>
</reference>
<dbReference type="SMART" id="SM01017">
    <property type="entry name" value="Arrestin_C"/>
    <property type="match status" value="1"/>
</dbReference>
<evidence type="ECO:0000313" key="5">
    <source>
        <dbReference type="EMBL" id="KAK8724360.1"/>
    </source>
</evidence>
<comment type="similarity">
    <text evidence="1">Belongs to the arrestin family.</text>
</comment>
<dbReference type="InterPro" id="IPR000698">
    <property type="entry name" value="Arrestin"/>
</dbReference>
<evidence type="ECO:0000259" key="4">
    <source>
        <dbReference type="SMART" id="SM01017"/>
    </source>
</evidence>
<dbReference type="GO" id="GO:0007165">
    <property type="term" value="P:signal transduction"/>
    <property type="evidence" value="ECO:0007669"/>
    <property type="project" value="InterPro"/>
</dbReference>
<comment type="caution">
    <text evidence="5">The sequence shown here is derived from an EMBL/GenBank/DDBJ whole genome shotgun (WGS) entry which is preliminary data.</text>
</comment>
<protein>
    <recommendedName>
        <fullName evidence="4">Arrestin C-terminal-like domain-containing protein</fullName>
    </recommendedName>
</protein>
<proteinExistence type="inferred from homology"/>
<sequence>MAFSFHVYRKSAPNGKLSVYVGRRDYTDHLTHVDPIDGMVWLEDGYVKDRRVFAQVVMTYRYGREEDEVMGLTFARELVVASTQVYPPTSLSASLTSLQERLQKKLGINAFPFHLEMPRNAPASVTIQQGQEESGRACGVHWQVRVFVGSTQDEQPHRRSCVRLLVRRRQYAPAKQGRQPMVSCTKEFLLSPGKLHLNVILDRQIYYHGEAVNVQVNVINNCNKQVKKVQVCVVQVCDVALGTTADIRNTIATIQSQEGCPVVPGFSLGRTYHLCLHPQGKHQRRGLALEGQLKVEETSLASSTLFTHPGGGQHFGIVVSYVVRVKLVMGTLAGELVAEVPFTLMNPPPDDSLAAPVREGRQENLEERARLVIEECQRTSISDMLRGGQESQESVDNTLPDTTDDYQVFSTEEPRQPTRNGDMK</sequence>
<evidence type="ECO:0000256" key="2">
    <source>
        <dbReference type="ARBA" id="ARBA00022606"/>
    </source>
</evidence>
<dbReference type="Pfam" id="PF00339">
    <property type="entry name" value="Arrestin_N"/>
    <property type="match status" value="1"/>
</dbReference>
<dbReference type="InterPro" id="IPR017864">
    <property type="entry name" value="Arrestin_CS"/>
</dbReference>
<feature type="domain" description="Arrestin C-terminal-like" evidence="4">
    <location>
        <begin position="191"/>
        <end position="349"/>
    </location>
</feature>
<gene>
    <name evidence="5" type="ORF">OTU49_011350</name>
</gene>
<dbReference type="InterPro" id="IPR014756">
    <property type="entry name" value="Ig_E-set"/>
</dbReference>
<dbReference type="FunFam" id="2.60.40.840:FF:000002">
    <property type="entry name" value="Arrestin 3"/>
    <property type="match status" value="1"/>
</dbReference>
<dbReference type="GO" id="GO:0002031">
    <property type="term" value="P:G protein-coupled receptor internalization"/>
    <property type="evidence" value="ECO:0007669"/>
    <property type="project" value="TreeGrafter"/>
</dbReference>
<evidence type="ECO:0000256" key="3">
    <source>
        <dbReference type="SAM" id="MobiDB-lite"/>
    </source>
</evidence>
<dbReference type="PRINTS" id="PR00309">
    <property type="entry name" value="ARRESTIN"/>
</dbReference>
<dbReference type="InterPro" id="IPR011022">
    <property type="entry name" value="Arrestin_C-like"/>
</dbReference>
<accession>A0AAW0W619</accession>
<dbReference type="EMBL" id="JARKIK010000086">
    <property type="protein sequence ID" value="KAK8724358.1"/>
    <property type="molecule type" value="Genomic_DNA"/>
</dbReference>
<dbReference type="Gene3D" id="2.60.40.640">
    <property type="match status" value="1"/>
</dbReference>
<dbReference type="InterPro" id="IPR011021">
    <property type="entry name" value="Arrestin-like_N"/>
</dbReference>
<dbReference type="PANTHER" id="PTHR11792">
    <property type="entry name" value="ARRESTIN"/>
    <property type="match status" value="1"/>
</dbReference>
<dbReference type="Proteomes" id="UP001445076">
    <property type="component" value="Unassembled WGS sequence"/>
</dbReference>
<keyword evidence="2" id="KW-0716">Sensory transduction</keyword>
<evidence type="ECO:0000256" key="1">
    <source>
        <dbReference type="ARBA" id="ARBA00005298"/>
    </source>
</evidence>
<evidence type="ECO:0000313" key="6">
    <source>
        <dbReference type="Proteomes" id="UP001445076"/>
    </source>
</evidence>
<feature type="region of interest" description="Disordered" evidence="3">
    <location>
        <begin position="381"/>
        <end position="424"/>
    </location>
</feature>
<organism evidence="5 6">
    <name type="scientific">Cherax quadricarinatus</name>
    <name type="common">Australian red claw crayfish</name>
    <dbReference type="NCBI Taxonomy" id="27406"/>
    <lineage>
        <taxon>Eukaryota</taxon>
        <taxon>Metazoa</taxon>
        <taxon>Ecdysozoa</taxon>
        <taxon>Arthropoda</taxon>
        <taxon>Crustacea</taxon>
        <taxon>Multicrustacea</taxon>
        <taxon>Malacostraca</taxon>
        <taxon>Eumalacostraca</taxon>
        <taxon>Eucarida</taxon>
        <taxon>Decapoda</taxon>
        <taxon>Pleocyemata</taxon>
        <taxon>Astacidea</taxon>
        <taxon>Parastacoidea</taxon>
        <taxon>Parastacidae</taxon>
        <taxon>Cherax</taxon>
    </lineage>
</organism>
<dbReference type="EMBL" id="JARKIK010000086">
    <property type="protein sequence ID" value="KAK8724362.1"/>
    <property type="molecule type" value="Genomic_DNA"/>
</dbReference>
<dbReference type="InterPro" id="IPR014753">
    <property type="entry name" value="Arrestin_N"/>
</dbReference>
<dbReference type="Gene3D" id="2.60.40.840">
    <property type="match status" value="1"/>
</dbReference>
<dbReference type="GO" id="GO:0005737">
    <property type="term" value="C:cytoplasm"/>
    <property type="evidence" value="ECO:0007669"/>
    <property type="project" value="TreeGrafter"/>
</dbReference>
<feature type="compositionally biased region" description="Polar residues" evidence="3">
    <location>
        <begin position="389"/>
        <end position="401"/>
    </location>
</feature>
<feature type="compositionally biased region" description="Basic and acidic residues" evidence="3">
    <location>
        <begin position="412"/>
        <end position="424"/>
    </location>
</feature>
<dbReference type="EMBL" id="JARKIK010000086">
    <property type="protein sequence ID" value="KAK8724359.1"/>
    <property type="molecule type" value="Genomic_DNA"/>
</dbReference>